<sequence>MAEHALDELDRAIIGELESDGRRAFREIARNLGASEATVRARVKRLQELNVLRIVAFADPEQLGGSQLNLMLVRVTPSRHQAVVETLTDRPEVTYLSTLLGSHDLCIEVSTTDNAELWQFVQKHVQTLDGVQAVETLPILKVHKLRYANIDLS</sequence>
<protein>
    <submittedName>
        <fullName evidence="5">Lrp/AsnC family transcriptional regulator for asnA, asnC and gidA</fullName>
    </submittedName>
</protein>
<dbReference type="PROSITE" id="PS50956">
    <property type="entry name" value="HTH_ASNC_2"/>
    <property type="match status" value="1"/>
</dbReference>
<comment type="caution">
    <text evidence="5">The sequence shown here is derived from an EMBL/GenBank/DDBJ whole genome shotgun (WGS) entry which is preliminary data.</text>
</comment>
<dbReference type="InterPro" id="IPR019888">
    <property type="entry name" value="Tscrpt_reg_AsnC-like"/>
</dbReference>
<keyword evidence="1" id="KW-0805">Transcription regulation</keyword>
<dbReference type="Gene3D" id="3.30.70.920">
    <property type="match status" value="1"/>
</dbReference>
<evidence type="ECO:0000313" key="6">
    <source>
        <dbReference type="Proteomes" id="UP000230842"/>
    </source>
</evidence>
<dbReference type="Gene3D" id="1.10.10.10">
    <property type="entry name" value="Winged helix-like DNA-binding domain superfamily/Winged helix DNA-binding domain"/>
    <property type="match status" value="1"/>
</dbReference>
<dbReference type="InterPro" id="IPR036388">
    <property type="entry name" value="WH-like_DNA-bd_sf"/>
</dbReference>
<dbReference type="EMBL" id="PGEZ01000002">
    <property type="protein sequence ID" value="PJJ54331.1"/>
    <property type="molecule type" value="Genomic_DNA"/>
</dbReference>
<dbReference type="PRINTS" id="PR00033">
    <property type="entry name" value="HTHASNC"/>
</dbReference>
<dbReference type="GO" id="GO:0043565">
    <property type="term" value="F:sequence-specific DNA binding"/>
    <property type="evidence" value="ECO:0007669"/>
    <property type="project" value="InterPro"/>
</dbReference>
<dbReference type="Pfam" id="PF13404">
    <property type="entry name" value="HTH_AsnC-type"/>
    <property type="match status" value="1"/>
</dbReference>
<gene>
    <name evidence="5" type="ORF">CLV56_3840</name>
</gene>
<dbReference type="Proteomes" id="UP000230842">
    <property type="component" value="Unassembled WGS sequence"/>
</dbReference>
<evidence type="ECO:0000256" key="2">
    <source>
        <dbReference type="ARBA" id="ARBA00023125"/>
    </source>
</evidence>
<dbReference type="RefSeq" id="WP_039365020.1">
    <property type="nucleotide sequence ID" value="NZ_PGEZ01000002.1"/>
</dbReference>
<keyword evidence="6" id="KW-1185">Reference proteome</keyword>
<dbReference type="Pfam" id="PF01037">
    <property type="entry name" value="AsnC_trans_reg"/>
    <property type="match status" value="1"/>
</dbReference>
<proteinExistence type="predicted"/>
<name>A0A0B2B5A6_9ACTN</name>
<reference evidence="5 6" key="1">
    <citation type="submission" date="2017-11" db="EMBL/GenBank/DDBJ databases">
        <title>Genomic Encyclopedia of Archaeal and Bacterial Type Strains, Phase II (KMG-II): From Individual Species to Whole Genera.</title>
        <authorList>
            <person name="Goeker M."/>
        </authorList>
    </citation>
    <scope>NUCLEOTIDE SEQUENCE [LARGE SCALE GENOMIC DNA]</scope>
    <source>
        <strain evidence="5 6">DSM 27763</strain>
    </source>
</reference>
<keyword evidence="2" id="KW-0238">DNA-binding</keyword>
<evidence type="ECO:0000256" key="3">
    <source>
        <dbReference type="ARBA" id="ARBA00023163"/>
    </source>
</evidence>
<organism evidence="5 6">
    <name type="scientific">Mumia flava</name>
    <dbReference type="NCBI Taxonomy" id="1348852"/>
    <lineage>
        <taxon>Bacteria</taxon>
        <taxon>Bacillati</taxon>
        <taxon>Actinomycetota</taxon>
        <taxon>Actinomycetes</taxon>
        <taxon>Propionibacteriales</taxon>
        <taxon>Nocardioidaceae</taxon>
        <taxon>Mumia</taxon>
    </lineage>
</organism>
<dbReference type="OrthoDB" id="4050641at2"/>
<evidence type="ECO:0000259" key="4">
    <source>
        <dbReference type="PROSITE" id="PS50956"/>
    </source>
</evidence>
<dbReference type="SUPFAM" id="SSF54909">
    <property type="entry name" value="Dimeric alpha+beta barrel"/>
    <property type="match status" value="1"/>
</dbReference>
<evidence type="ECO:0000256" key="1">
    <source>
        <dbReference type="ARBA" id="ARBA00023015"/>
    </source>
</evidence>
<evidence type="ECO:0000313" key="5">
    <source>
        <dbReference type="EMBL" id="PJJ54331.1"/>
    </source>
</evidence>
<dbReference type="InterPro" id="IPR000485">
    <property type="entry name" value="AsnC-type_HTH_dom"/>
</dbReference>
<dbReference type="InterPro" id="IPR011008">
    <property type="entry name" value="Dimeric_a/b-barrel"/>
</dbReference>
<dbReference type="GO" id="GO:0005829">
    <property type="term" value="C:cytosol"/>
    <property type="evidence" value="ECO:0007669"/>
    <property type="project" value="TreeGrafter"/>
</dbReference>
<dbReference type="InterPro" id="IPR019887">
    <property type="entry name" value="Tscrpt_reg_AsnC/Lrp_C"/>
</dbReference>
<dbReference type="PANTHER" id="PTHR30154:SF34">
    <property type="entry name" value="TRANSCRIPTIONAL REGULATOR AZLB"/>
    <property type="match status" value="1"/>
</dbReference>
<dbReference type="PANTHER" id="PTHR30154">
    <property type="entry name" value="LEUCINE-RESPONSIVE REGULATORY PROTEIN"/>
    <property type="match status" value="1"/>
</dbReference>
<feature type="domain" description="HTH asnC-type" evidence="4">
    <location>
        <begin position="6"/>
        <end position="67"/>
    </location>
</feature>
<dbReference type="SUPFAM" id="SSF46785">
    <property type="entry name" value="Winged helix' DNA-binding domain"/>
    <property type="match status" value="1"/>
</dbReference>
<dbReference type="SMART" id="SM00344">
    <property type="entry name" value="HTH_ASNC"/>
    <property type="match status" value="1"/>
</dbReference>
<accession>A0A0B2B5A6</accession>
<keyword evidence="3" id="KW-0804">Transcription</keyword>
<dbReference type="GO" id="GO:0043200">
    <property type="term" value="P:response to amino acid"/>
    <property type="evidence" value="ECO:0007669"/>
    <property type="project" value="TreeGrafter"/>
</dbReference>
<dbReference type="AlphaFoldDB" id="A0A0B2B5A6"/>
<dbReference type="InterPro" id="IPR036390">
    <property type="entry name" value="WH_DNA-bd_sf"/>
</dbReference>